<accession>A0ABS5NUS0</accession>
<protein>
    <submittedName>
        <fullName evidence="1">Uncharacterized protein</fullName>
    </submittedName>
</protein>
<organism evidence="1 2">
    <name type="scientific">Cytobacillus citreus</name>
    <dbReference type="NCBI Taxonomy" id="2833586"/>
    <lineage>
        <taxon>Bacteria</taxon>
        <taxon>Bacillati</taxon>
        <taxon>Bacillota</taxon>
        <taxon>Bacilli</taxon>
        <taxon>Bacillales</taxon>
        <taxon>Bacillaceae</taxon>
        <taxon>Cytobacillus</taxon>
    </lineage>
</organism>
<dbReference type="EMBL" id="JAGYPM010000003">
    <property type="protein sequence ID" value="MBS4191189.1"/>
    <property type="molecule type" value="Genomic_DNA"/>
</dbReference>
<evidence type="ECO:0000313" key="2">
    <source>
        <dbReference type="Proteomes" id="UP000681027"/>
    </source>
</evidence>
<gene>
    <name evidence="1" type="ORF">KHA94_13450</name>
</gene>
<keyword evidence="2" id="KW-1185">Reference proteome</keyword>
<proteinExistence type="predicted"/>
<evidence type="ECO:0000313" key="1">
    <source>
        <dbReference type="EMBL" id="MBS4191189.1"/>
    </source>
</evidence>
<reference evidence="1 2" key="1">
    <citation type="submission" date="2021-05" db="EMBL/GenBank/DDBJ databases">
        <title>Novel Bacillus species.</title>
        <authorList>
            <person name="Liu G."/>
        </authorList>
    </citation>
    <scope>NUCLEOTIDE SEQUENCE [LARGE SCALE GENOMIC DNA]</scope>
    <source>
        <strain evidence="1 2">FJAT-49705</strain>
    </source>
</reference>
<dbReference type="Proteomes" id="UP000681027">
    <property type="component" value="Unassembled WGS sequence"/>
</dbReference>
<sequence length="103" mass="11955">MQKFKMRPLKTSDIFKMSKILKKMNLKIEIGKEISQIQLGIEFVQRILENVHLAEEEVSAFLAELVGLEAKEFKELEIEDTLEIFKLFKEQKGLANFLKLAGK</sequence>
<comment type="caution">
    <text evidence="1">The sequence shown here is derived from an EMBL/GenBank/DDBJ whole genome shotgun (WGS) entry which is preliminary data.</text>
</comment>
<dbReference type="RefSeq" id="WP_213102647.1">
    <property type="nucleotide sequence ID" value="NZ_JAGYPM010000003.1"/>
</dbReference>
<name>A0ABS5NUS0_9BACI</name>